<reference evidence="2" key="1">
    <citation type="submission" date="2022-05" db="EMBL/GenBank/DDBJ databases">
        <authorList>
            <person name="Pankratov T."/>
        </authorList>
    </citation>
    <scope>NUCLEOTIDE SEQUENCE</scope>
    <source>
        <strain evidence="2">BP6-180914</strain>
    </source>
</reference>
<dbReference type="Pfam" id="PF12728">
    <property type="entry name" value="HTH_17"/>
    <property type="match status" value="1"/>
</dbReference>
<evidence type="ECO:0000259" key="1">
    <source>
        <dbReference type="Pfam" id="PF12728"/>
    </source>
</evidence>
<dbReference type="Proteomes" id="UP001165667">
    <property type="component" value="Unassembled WGS sequence"/>
</dbReference>
<dbReference type="RefSeq" id="WP_282588505.1">
    <property type="nucleotide sequence ID" value="NZ_JAMOIM010000040.1"/>
</dbReference>
<keyword evidence="3" id="KW-1185">Reference proteome</keyword>
<evidence type="ECO:0000313" key="3">
    <source>
        <dbReference type="Proteomes" id="UP001165667"/>
    </source>
</evidence>
<feature type="domain" description="Helix-turn-helix" evidence="1">
    <location>
        <begin position="11"/>
        <end position="55"/>
    </location>
</feature>
<protein>
    <submittedName>
        <fullName evidence="2">Helix-turn-helix domain-containing protein</fullName>
    </submittedName>
</protein>
<organism evidence="2 3">
    <name type="scientific">Lichenifustis flavocetrariae</name>
    <dbReference type="NCBI Taxonomy" id="2949735"/>
    <lineage>
        <taxon>Bacteria</taxon>
        <taxon>Pseudomonadati</taxon>
        <taxon>Pseudomonadota</taxon>
        <taxon>Alphaproteobacteria</taxon>
        <taxon>Hyphomicrobiales</taxon>
        <taxon>Lichenihabitantaceae</taxon>
        <taxon>Lichenifustis</taxon>
    </lineage>
</organism>
<evidence type="ECO:0000313" key="2">
    <source>
        <dbReference type="EMBL" id="MCW6512128.1"/>
    </source>
</evidence>
<sequence length="62" mass="7084">MFLPFEERLTCTVRDALEATSIGRTTLYGLIKRGQIKTAKLGTRTLIDVKSLKELTSNYHRK</sequence>
<gene>
    <name evidence="2" type="ORF">M8523_29795</name>
</gene>
<dbReference type="EMBL" id="JAMOIM010000040">
    <property type="protein sequence ID" value="MCW6512128.1"/>
    <property type="molecule type" value="Genomic_DNA"/>
</dbReference>
<accession>A0AA41Z7W4</accession>
<comment type="caution">
    <text evidence="2">The sequence shown here is derived from an EMBL/GenBank/DDBJ whole genome shotgun (WGS) entry which is preliminary data.</text>
</comment>
<name>A0AA41Z7W4_9HYPH</name>
<dbReference type="AlphaFoldDB" id="A0AA41Z7W4"/>
<dbReference type="InterPro" id="IPR041657">
    <property type="entry name" value="HTH_17"/>
</dbReference>
<proteinExistence type="predicted"/>